<dbReference type="InterPro" id="IPR032691">
    <property type="entry name" value="Mon2/Sec7/BIG1-like_HUS"/>
</dbReference>
<evidence type="ECO:0000313" key="9">
    <source>
        <dbReference type="Proteomes" id="UP000094455"/>
    </source>
</evidence>
<dbReference type="CDD" id="cd00171">
    <property type="entry name" value="Sec7"/>
    <property type="match status" value="1"/>
</dbReference>
<keyword evidence="1" id="KW-0813">Transport</keyword>
<dbReference type="SMART" id="SM00222">
    <property type="entry name" value="Sec7"/>
    <property type="match status" value="1"/>
</dbReference>
<evidence type="ECO:0000256" key="1">
    <source>
        <dbReference type="ARBA" id="ARBA00022448"/>
    </source>
</evidence>
<sequence>MVEEDAASGDQLAASNAVQLENGTPNKERVEKPDVVNGEADSAHVGISDENSKPANAKKAATEEVNGGSEKELSTQEEETPSETVAETVETNGTNEIKASAIDVSASGEDVTNLVKEETAEGQPEPEVAVSSEAQNSIRTFDQQSAYSASNMSPVKKTATTSHLNEAASISFLKSSFESLIAIKEIMKKHQPIVQKATTVIGILKTGEMPPEELIFEPIKLACEQSNVEAKILALDCLSKIFTFNLFTKPIYWDYKGKKNLPIQTDVDLDGSLGSPVQEGKILLIEAAINVVTSCFEGEGTDERVELQIIRVLTGAVVNESMPVHGKVLLQAIRQIHNIFLLSLSPINQGIAQATIIQIVDSVYEKVLKLTSKKKYHSSLQPESDLPDQIENNQQMTLQQLQDTSNDNIQLTSDEIIGNDDELYIKDAFLVFRSMSNLASKTIETESLDMRSHKIRVKLLSLHIIHSILRNYMDVFVNKECLIFNKNSDESTFLVDGIRKYLCLAISRNATSQLSPVYEITLEIYWLMLKNLRSEFKYEIPVFLDEIYFPVSEMKTSASYQKRYILEIIRRICCDPKILVEFYLNYDCDTVLPNLCEAIVDYLARYALLRVVATLPQKLNFKNFQKQHSLSKEIDTIPELNSSKLTSTPPNPDANVNFPNDFALKMSSIDCIVSFLQSLNVSSGASLQLQSSQSVIALDDLKSLSGEARMRGSSIASGTHSSISQSELNINSNESEEASFDPAQFDTVKQRKTSLIEGVKLFNFSPKKGIAYLARNGFVKANDPTSIAKFILENDSLDKTQVGEYLGGSKEENIEVMHEFVDNMDFKNKGFLNALRSFLQHFRLPGESQVIDRFMLKFAEKYVNDNPKAFANADTVYVLSYSVIMLNTDQHSPQVKKRMTLDDFVKNNRGIDDGKDLDPKFLEGVFNDIQGNEIILNSEQQAALISNDSSAQQTLFATALFGRDYASREAYTKVSKVLSKKTENTVILLGKTTKKNNRYYTSDSATNPEHVKSMFENLWMSLLAGLTPPFKDYDDEEIANLLLYGIRLSTHLSCIFNIDYARTSFVRALVQFTNINNPEDMKDKNIKAIYTLLDIAIDESSYLKTAWKDIFIVISQVERLRLLSKGVASKSVPDLLNARLAKKSLDTSHRAESTSFFSLGGKRQSISQQALEHHFNQKLPVDMINKINATELDVSIDKVFSKSSEIQGDGIFDFVGGLVEVARDEIASSGDSKEPRIFCLQKMVDVCYYNMSRIRLQWSELWKVMNQEFNEFGCNPNNIVAFFAIDSLRQLSERFFNIEELAHFKFQKEFLKPFDYIIVNNGNLDVREMVLDCVQYLIIKKAKQIKSGWNTILEILTHVAYSEDSEKFVATGLRFAKQITDEHIESLEEQDAFPALVDCLSEYAKNERFQKISLRALSMINQLVEKIGDEVDERSGDDDYLNKRWFPLLFSFNSIVMEGNDLEVRSKALNFMFEALIIHGKNFDEQFWSKICNELLFPIFDILKRHGQINFTQNESLWVWLSSTLIQALRKMILLFTTFFHELNGTMDGYLSLLISCICQDNDAISKIGISCLEDLILQNTDRFGAEHWKKIEITFKELFKLTSATELFELDPLNKKNKKAASGSSLGAGGNEVAEDESEDDETEQSYSEINPDRKFSSQEIVIKCVLHLHMIQILSELFDNNEFYTVIPYSNLIELTKLLHSSYTFAKNFNEDYNLRVRLWNAGTVDKLPNLLKQETSAVGVYISVLFRLYCDEEKTNSEARDRIVGILIPLAVSLMRRSAEFDEREETKNFHSWMPVVVEVLQAVTELYEKDFKKACPETYPYVMQLFGKNMSVELREVMKDFMVRVGNIYVLHPADTAAATPAAATNGGATGPSND</sequence>
<dbReference type="InterPro" id="IPR016024">
    <property type="entry name" value="ARM-type_fold"/>
</dbReference>
<dbReference type="EMBL" id="KV454001">
    <property type="protein sequence ID" value="ODQ49254.1"/>
    <property type="molecule type" value="Genomic_DNA"/>
</dbReference>
<proteinExistence type="predicted"/>
<dbReference type="GO" id="GO:0030663">
    <property type="term" value="C:COPI-coated vesicle membrane"/>
    <property type="evidence" value="ECO:0007669"/>
    <property type="project" value="UniProtKB-SubCell"/>
</dbReference>
<dbReference type="SUPFAM" id="SSF48425">
    <property type="entry name" value="Sec7 domain"/>
    <property type="match status" value="1"/>
</dbReference>
<dbReference type="GeneID" id="30177185"/>
<keyword evidence="4" id="KW-0472">Membrane</keyword>
<dbReference type="Pfam" id="PF12783">
    <property type="entry name" value="Sec7-like_HUS"/>
    <property type="match status" value="1"/>
</dbReference>
<dbReference type="InterPro" id="IPR032629">
    <property type="entry name" value="DCB_dom"/>
</dbReference>
<dbReference type="InterPro" id="IPR046455">
    <property type="entry name" value="Sec7/BIG1-like_C"/>
</dbReference>
<dbReference type="InterPro" id="IPR023394">
    <property type="entry name" value="Sec7_C_sf"/>
</dbReference>
<dbReference type="STRING" id="763406.A0A1E3NT79"/>
<keyword evidence="3" id="KW-0653">Protein transport</keyword>
<accession>A0A1E3NT79</accession>
<dbReference type="Gene3D" id="1.10.1000.11">
    <property type="entry name" value="Arf Nucleotide-binding Site Opener,domain 2"/>
    <property type="match status" value="1"/>
</dbReference>
<dbReference type="OrthoDB" id="18431at2759"/>
<evidence type="ECO:0000256" key="6">
    <source>
        <dbReference type="SAM" id="MobiDB-lite"/>
    </source>
</evidence>
<dbReference type="InterPro" id="IPR035999">
    <property type="entry name" value="Sec7_dom_sf"/>
</dbReference>
<feature type="domain" description="SEC7" evidence="7">
    <location>
        <begin position="744"/>
        <end position="932"/>
    </location>
</feature>
<dbReference type="Pfam" id="PF01369">
    <property type="entry name" value="Sec7"/>
    <property type="match status" value="1"/>
</dbReference>
<dbReference type="FunFam" id="1.10.1000.11:FF:000003">
    <property type="entry name" value="Brefeldin A-inhibited guanine nucleotide-exchange protein 1"/>
    <property type="match status" value="1"/>
</dbReference>
<evidence type="ECO:0000256" key="4">
    <source>
        <dbReference type="ARBA" id="ARBA00023136"/>
    </source>
</evidence>
<gene>
    <name evidence="8" type="ORF">PICMEDRAFT_14722</name>
</gene>
<dbReference type="Gene3D" id="1.10.220.20">
    <property type="match status" value="1"/>
</dbReference>
<keyword evidence="9" id="KW-1185">Reference proteome</keyword>
<feature type="region of interest" description="Disordered" evidence="6">
    <location>
        <begin position="1"/>
        <end position="87"/>
    </location>
</feature>
<dbReference type="Pfam" id="PF16213">
    <property type="entry name" value="DCB"/>
    <property type="match status" value="1"/>
</dbReference>
<dbReference type="GO" id="GO:0140455">
    <property type="term" value="P:cytoplasm protein quality control"/>
    <property type="evidence" value="ECO:0007669"/>
    <property type="project" value="EnsemblFungi"/>
</dbReference>
<dbReference type="FunFam" id="1.10.220.20:FF:000002">
    <property type="entry name" value="Brefeldin A-inhibited guanine nucleotide-exchange protein 1"/>
    <property type="match status" value="1"/>
</dbReference>
<evidence type="ECO:0000256" key="2">
    <source>
        <dbReference type="ARBA" id="ARBA00022490"/>
    </source>
</evidence>
<dbReference type="GO" id="GO:0032012">
    <property type="term" value="P:regulation of ARF protein signal transduction"/>
    <property type="evidence" value="ECO:0007669"/>
    <property type="project" value="InterPro"/>
</dbReference>
<feature type="compositionally biased region" description="Low complexity" evidence="6">
    <location>
        <begin position="713"/>
        <end position="733"/>
    </location>
</feature>
<dbReference type="Proteomes" id="UP000094455">
    <property type="component" value="Unassembled WGS sequence"/>
</dbReference>
<evidence type="ECO:0000256" key="5">
    <source>
        <dbReference type="ARBA" id="ARBA00060451"/>
    </source>
</evidence>
<dbReference type="PANTHER" id="PTHR10663:SF375">
    <property type="entry name" value="LD29171P"/>
    <property type="match status" value="1"/>
</dbReference>
<dbReference type="SUPFAM" id="SSF48371">
    <property type="entry name" value="ARM repeat"/>
    <property type="match status" value="1"/>
</dbReference>
<comment type="subcellular location">
    <subcellularLocation>
        <location evidence="5">Cytoplasmic vesicle</location>
        <location evidence="5">COPI-coated vesicle membrane</location>
    </subcellularLocation>
</comment>
<feature type="region of interest" description="Disordered" evidence="6">
    <location>
        <begin position="713"/>
        <end position="741"/>
    </location>
</feature>
<dbReference type="GO" id="GO:0005802">
    <property type="term" value="C:trans-Golgi network"/>
    <property type="evidence" value="ECO:0007669"/>
    <property type="project" value="EnsemblFungi"/>
</dbReference>
<dbReference type="PROSITE" id="PS50190">
    <property type="entry name" value="SEC7"/>
    <property type="match status" value="1"/>
</dbReference>
<dbReference type="GO" id="GO:0015031">
    <property type="term" value="P:protein transport"/>
    <property type="evidence" value="ECO:0007669"/>
    <property type="project" value="UniProtKB-KW"/>
</dbReference>
<dbReference type="InterPro" id="IPR015403">
    <property type="entry name" value="Mon2/Sec7/BIG1-like_HDS"/>
</dbReference>
<feature type="region of interest" description="Disordered" evidence="6">
    <location>
        <begin position="1618"/>
        <end position="1651"/>
    </location>
</feature>
<dbReference type="GO" id="GO:0006891">
    <property type="term" value="P:intra-Golgi vesicle-mediated transport"/>
    <property type="evidence" value="ECO:0007669"/>
    <property type="project" value="EnsemblFungi"/>
</dbReference>
<dbReference type="GO" id="GO:0005770">
    <property type="term" value="C:late endosome"/>
    <property type="evidence" value="ECO:0007669"/>
    <property type="project" value="EnsemblFungi"/>
</dbReference>
<protein>
    <recommendedName>
        <fullName evidence="7">SEC7 domain-containing protein</fullName>
    </recommendedName>
</protein>
<dbReference type="GO" id="GO:0000045">
    <property type="term" value="P:autophagosome assembly"/>
    <property type="evidence" value="ECO:0007669"/>
    <property type="project" value="EnsemblFungi"/>
</dbReference>
<name>A0A1E3NT79_9ASCO</name>
<evidence type="ECO:0000313" key="8">
    <source>
        <dbReference type="EMBL" id="ODQ49254.1"/>
    </source>
</evidence>
<feature type="compositionally biased region" description="Polar residues" evidence="6">
    <location>
        <begin position="13"/>
        <end position="25"/>
    </location>
</feature>
<feature type="compositionally biased region" description="Acidic residues" evidence="6">
    <location>
        <begin position="1634"/>
        <end position="1645"/>
    </location>
</feature>
<keyword evidence="2" id="KW-0963">Cytoplasm</keyword>
<dbReference type="RefSeq" id="XP_019020367.1">
    <property type="nucleotide sequence ID" value="XM_019160498.1"/>
</dbReference>
<reference evidence="8 9" key="1">
    <citation type="journal article" date="2016" name="Proc. Natl. Acad. Sci. U.S.A.">
        <title>Comparative genomics of biotechnologically important yeasts.</title>
        <authorList>
            <person name="Riley R."/>
            <person name="Haridas S."/>
            <person name="Wolfe K.H."/>
            <person name="Lopes M.R."/>
            <person name="Hittinger C.T."/>
            <person name="Goeker M."/>
            <person name="Salamov A.A."/>
            <person name="Wisecaver J.H."/>
            <person name="Long T.M."/>
            <person name="Calvey C.H."/>
            <person name="Aerts A.L."/>
            <person name="Barry K.W."/>
            <person name="Choi C."/>
            <person name="Clum A."/>
            <person name="Coughlan A.Y."/>
            <person name="Deshpande S."/>
            <person name="Douglass A.P."/>
            <person name="Hanson S.J."/>
            <person name="Klenk H.-P."/>
            <person name="LaButti K.M."/>
            <person name="Lapidus A."/>
            <person name="Lindquist E.A."/>
            <person name="Lipzen A.M."/>
            <person name="Meier-Kolthoff J.P."/>
            <person name="Ohm R.A."/>
            <person name="Otillar R.P."/>
            <person name="Pangilinan J.L."/>
            <person name="Peng Y."/>
            <person name="Rokas A."/>
            <person name="Rosa C.A."/>
            <person name="Scheuner C."/>
            <person name="Sibirny A.A."/>
            <person name="Slot J.C."/>
            <person name="Stielow J.B."/>
            <person name="Sun H."/>
            <person name="Kurtzman C.P."/>
            <person name="Blackwell M."/>
            <person name="Grigoriev I.V."/>
            <person name="Jeffries T.W."/>
        </authorList>
    </citation>
    <scope>NUCLEOTIDE SEQUENCE [LARGE SCALE GENOMIC DNA]</scope>
    <source>
        <strain evidence="8 9">NRRL Y-2026</strain>
    </source>
</reference>
<organism evidence="8 9">
    <name type="scientific">Pichia membranifaciens NRRL Y-2026</name>
    <dbReference type="NCBI Taxonomy" id="763406"/>
    <lineage>
        <taxon>Eukaryota</taxon>
        <taxon>Fungi</taxon>
        <taxon>Dikarya</taxon>
        <taxon>Ascomycota</taxon>
        <taxon>Saccharomycotina</taxon>
        <taxon>Pichiomycetes</taxon>
        <taxon>Pichiales</taxon>
        <taxon>Pichiaceae</taxon>
        <taxon>Pichia</taxon>
    </lineage>
</organism>
<evidence type="ECO:0000259" key="7">
    <source>
        <dbReference type="PROSITE" id="PS50190"/>
    </source>
</evidence>
<dbReference type="GO" id="GO:0005829">
    <property type="term" value="C:cytosol"/>
    <property type="evidence" value="ECO:0007669"/>
    <property type="project" value="EnsemblFungi"/>
</dbReference>
<evidence type="ECO:0000256" key="3">
    <source>
        <dbReference type="ARBA" id="ARBA00022927"/>
    </source>
</evidence>
<dbReference type="Pfam" id="PF09324">
    <property type="entry name" value="Sec7-like_HDS"/>
    <property type="match status" value="1"/>
</dbReference>
<dbReference type="InterPro" id="IPR000904">
    <property type="entry name" value="Sec7_dom"/>
</dbReference>
<dbReference type="GO" id="GO:0006888">
    <property type="term" value="P:endoplasmic reticulum to Golgi vesicle-mediated transport"/>
    <property type="evidence" value="ECO:0007669"/>
    <property type="project" value="EnsemblFungi"/>
</dbReference>
<dbReference type="GO" id="GO:0005085">
    <property type="term" value="F:guanyl-nucleotide exchange factor activity"/>
    <property type="evidence" value="ECO:0007669"/>
    <property type="project" value="EnsemblFungi"/>
</dbReference>
<dbReference type="PANTHER" id="PTHR10663">
    <property type="entry name" value="GUANYL-NUCLEOTIDE EXCHANGE FACTOR"/>
    <property type="match status" value="1"/>
</dbReference>
<dbReference type="Pfam" id="PF20252">
    <property type="entry name" value="BIG2_C"/>
    <property type="match status" value="1"/>
</dbReference>